<organism evidence="1 2">
    <name type="scientific">Bodo saltans</name>
    <name type="common">Flagellated protozoan</name>
    <dbReference type="NCBI Taxonomy" id="75058"/>
    <lineage>
        <taxon>Eukaryota</taxon>
        <taxon>Discoba</taxon>
        <taxon>Euglenozoa</taxon>
        <taxon>Kinetoplastea</taxon>
        <taxon>Metakinetoplastina</taxon>
        <taxon>Eubodonida</taxon>
        <taxon>Bodonidae</taxon>
        <taxon>Bodo</taxon>
    </lineage>
</organism>
<accession>A0A0S4KFE4</accession>
<dbReference type="Proteomes" id="UP000051952">
    <property type="component" value="Unassembled WGS sequence"/>
</dbReference>
<keyword evidence="2" id="KW-1185">Reference proteome</keyword>
<name>A0A0S4KFE4_BODSA</name>
<dbReference type="VEuPathDB" id="TriTrypDB:BSAL_83925"/>
<sequence length="192" mass="22703">MFCPTTVCRASLAIYHRRSMGTQSFTKWSGKYGGVSRWYSRTAMTEEVKGNEPISMIDRRLMQYVHRTKLRHFQLGRIYQEKSKSTETKLSEGAFLRRRWMRRVQRSFIAYMQFQTKNVLEDQARLVNEYGQAAVNRALGDPVHDAEVQKTRKVEAIRRKVRALPSIPAVPRHVATMKQIHNDRFDMHWRQN</sequence>
<protein>
    <submittedName>
        <fullName evidence="1">Uncharacterized protein</fullName>
    </submittedName>
</protein>
<evidence type="ECO:0000313" key="2">
    <source>
        <dbReference type="Proteomes" id="UP000051952"/>
    </source>
</evidence>
<gene>
    <name evidence="1" type="ORF">BSAL_83925</name>
</gene>
<evidence type="ECO:0000313" key="1">
    <source>
        <dbReference type="EMBL" id="CUI14296.1"/>
    </source>
</evidence>
<dbReference type="OrthoDB" id="274733at2759"/>
<dbReference type="EMBL" id="CYKH01000955">
    <property type="protein sequence ID" value="CUI14296.1"/>
    <property type="molecule type" value="Genomic_DNA"/>
</dbReference>
<reference evidence="2" key="1">
    <citation type="submission" date="2015-09" db="EMBL/GenBank/DDBJ databases">
        <authorList>
            <consortium name="Pathogen Informatics"/>
        </authorList>
    </citation>
    <scope>NUCLEOTIDE SEQUENCE [LARGE SCALE GENOMIC DNA]</scope>
    <source>
        <strain evidence="2">Lake Konstanz</strain>
    </source>
</reference>
<dbReference type="AlphaFoldDB" id="A0A0S4KFE4"/>
<dbReference type="OMA" id="SKWKGAR"/>
<proteinExistence type="predicted"/>